<evidence type="ECO:0000313" key="2">
    <source>
        <dbReference type="Proteomes" id="UP000005239"/>
    </source>
</evidence>
<dbReference type="Proteomes" id="UP000005239">
    <property type="component" value="Unassembled WGS sequence"/>
</dbReference>
<keyword evidence="2" id="KW-1185">Reference proteome</keyword>
<accession>A0A8R1U461</accession>
<organism evidence="1 2">
    <name type="scientific">Pristionchus pacificus</name>
    <name type="common">Parasitic nematode worm</name>
    <dbReference type="NCBI Taxonomy" id="54126"/>
    <lineage>
        <taxon>Eukaryota</taxon>
        <taxon>Metazoa</taxon>
        <taxon>Ecdysozoa</taxon>
        <taxon>Nematoda</taxon>
        <taxon>Chromadorea</taxon>
        <taxon>Rhabditida</taxon>
        <taxon>Rhabditina</taxon>
        <taxon>Diplogasteromorpha</taxon>
        <taxon>Diplogasteroidea</taxon>
        <taxon>Neodiplogasteridae</taxon>
        <taxon>Pristionchus</taxon>
    </lineage>
</organism>
<gene>
    <name evidence="1" type="primary">WBGene00090542</name>
</gene>
<evidence type="ECO:0000313" key="1">
    <source>
        <dbReference type="EnsemblMetazoa" id="PPA00988.1"/>
    </source>
</evidence>
<accession>A0A2A6BUC5</accession>
<protein>
    <submittedName>
        <fullName evidence="1">Uncharacterized protein</fullName>
    </submittedName>
</protein>
<proteinExistence type="predicted"/>
<dbReference type="AlphaFoldDB" id="A0A2A6BUC5"/>
<name>A0A2A6BUC5_PRIPA</name>
<reference evidence="2" key="1">
    <citation type="journal article" date="2008" name="Nat. Genet.">
        <title>The Pristionchus pacificus genome provides a unique perspective on nematode lifestyle and parasitism.</title>
        <authorList>
            <person name="Dieterich C."/>
            <person name="Clifton S.W."/>
            <person name="Schuster L.N."/>
            <person name="Chinwalla A."/>
            <person name="Delehaunty K."/>
            <person name="Dinkelacker I."/>
            <person name="Fulton L."/>
            <person name="Fulton R."/>
            <person name="Godfrey J."/>
            <person name="Minx P."/>
            <person name="Mitreva M."/>
            <person name="Roeseler W."/>
            <person name="Tian H."/>
            <person name="Witte H."/>
            <person name="Yang S.P."/>
            <person name="Wilson R.K."/>
            <person name="Sommer R.J."/>
        </authorList>
    </citation>
    <scope>NUCLEOTIDE SEQUENCE [LARGE SCALE GENOMIC DNA]</scope>
    <source>
        <strain evidence="2">PS312</strain>
    </source>
</reference>
<reference evidence="1" key="2">
    <citation type="submission" date="2022-06" db="UniProtKB">
        <authorList>
            <consortium name="EnsemblMetazoa"/>
        </authorList>
    </citation>
    <scope>IDENTIFICATION</scope>
    <source>
        <strain evidence="1">PS312</strain>
    </source>
</reference>
<sequence>TCNPESFKFAPVPRAHRHQVPVVANSPEITCPPLYDLILTDDLGDRKVAGMRCVQTGQNDGARDPRIVIPSSYPTRNIYGYQITPLFSGRVVPLFHNEPVKGHCEAPIRTCPVEVSKGKSGRTIG</sequence>
<dbReference type="EnsemblMetazoa" id="PPA00988.1">
    <property type="protein sequence ID" value="PPA00988.1"/>
    <property type="gene ID" value="WBGene00090542"/>
</dbReference>